<reference evidence="4 5" key="1">
    <citation type="submission" date="2020-04" db="EMBL/GenBank/DDBJ databases">
        <title>Genome-Wide Identification of 5-Methylcytosine Sites in Bacterial Genomes By High-Throughput Sequencing of MspJI Restriction Fragments.</title>
        <authorList>
            <person name="Wu V."/>
        </authorList>
    </citation>
    <scope>NUCLEOTIDE SEQUENCE [LARGE SCALE GENOMIC DNA]</scope>
    <source>
        <strain evidence="4 5">S2</strain>
    </source>
</reference>
<dbReference type="InterPro" id="IPR011335">
    <property type="entry name" value="Restrct_endonuc-II-like"/>
</dbReference>
<evidence type="ECO:0000313" key="4">
    <source>
        <dbReference type="EMBL" id="QIZ09218.1"/>
    </source>
</evidence>
<dbReference type="Proteomes" id="UP000501868">
    <property type="component" value="Chromosome"/>
</dbReference>
<dbReference type="Gene3D" id="3.40.960.10">
    <property type="entry name" value="VSR Endonuclease"/>
    <property type="match status" value="1"/>
</dbReference>
<feature type="domain" description="Restriction endonuclease type II-like" evidence="3">
    <location>
        <begin position="1358"/>
        <end position="1450"/>
    </location>
</feature>
<dbReference type="EMBL" id="CP051128">
    <property type="protein sequence ID" value="QIZ09218.1"/>
    <property type="molecule type" value="Genomic_DNA"/>
</dbReference>
<evidence type="ECO:0000259" key="3">
    <source>
        <dbReference type="Pfam" id="PF18741"/>
    </source>
</evidence>
<gene>
    <name evidence="4" type="ORF">HFZ78_23015</name>
</gene>
<dbReference type="InterPro" id="IPR049468">
    <property type="entry name" value="Restrct_endonuc-II-like_dom"/>
</dbReference>
<proteinExistence type="predicted"/>
<dbReference type="Pfam" id="PF13087">
    <property type="entry name" value="AAA_12"/>
    <property type="match status" value="1"/>
</dbReference>
<dbReference type="Gene3D" id="3.40.50.300">
    <property type="entry name" value="P-loop containing nucleotide triphosphate hydrolases"/>
    <property type="match status" value="3"/>
</dbReference>
<dbReference type="PANTHER" id="PTHR10887">
    <property type="entry name" value="DNA2/NAM7 HELICASE FAMILY"/>
    <property type="match status" value="1"/>
</dbReference>
<dbReference type="SUPFAM" id="SSF52540">
    <property type="entry name" value="P-loop containing nucleoside triphosphate hydrolases"/>
    <property type="match status" value="1"/>
</dbReference>
<dbReference type="Pfam" id="PF18741">
    <property type="entry name" value="MTES_1575"/>
    <property type="match status" value="1"/>
</dbReference>
<evidence type="ECO:0000259" key="1">
    <source>
        <dbReference type="Pfam" id="PF13086"/>
    </source>
</evidence>
<reference evidence="4 5" key="2">
    <citation type="submission" date="2020-04" db="EMBL/GenBank/DDBJ databases">
        <authorList>
            <person name="Fomenkov A."/>
            <person name="Anton B.P."/>
            <person name="Roberts R.J."/>
        </authorList>
    </citation>
    <scope>NUCLEOTIDE SEQUENCE [LARGE SCALE GENOMIC DNA]</scope>
    <source>
        <strain evidence="4 5">S2</strain>
    </source>
</reference>
<dbReference type="InterPro" id="IPR045055">
    <property type="entry name" value="DNA2/NAM7-like"/>
</dbReference>
<dbReference type="GO" id="GO:0004386">
    <property type="term" value="F:helicase activity"/>
    <property type="evidence" value="ECO:0007669"/>
    <property type="project" value="InterPro"/>
</dbReference>
<dbReference type="Pfam" id="PF13086">
    <property type="entry name" value="AAA_11"/>
    <property type="match status" value="1"/>
</dbReference>
<protein>
    <submittedName>
        <fullName evidence="4">AAA family ATPase</fullName>
    </submittedName>
</protein>
<sequence>MDSSSLNQERTVRLFHYLKELSLLKAPLILDLQQYENTLWIGDIPDEPGCLSPINNTGVKDKWVEVKKPTSPTFPSPPASLSAWLDTSNKIDNTKNEPNLRDVIPNPDFENEESEEPQYLHLKDHPEITKNFDLYIKGKWQLWQNEAIRVERIQEVYEKLFTIYQKQKKLGEQFELVIGIGLLNWQTANANKVHRHLVTVPCSFQFDSNNGVIRVIPPAEGIKPEIEQDMLELEDRLDNKAMEPITEKMSTFHEDLWNKELLDIILRSFVQSVSANGHYAEDVIHSVRNASKDPAVSFSPALILRKRNEKGFQQACSTIIQNTSNGTMDIPLGIARIFNEIDDYQEGGSSSSSQIVDVNDSEIYFPLEANDEQQRIVTNLETRNGVLVQGPPGTGKSHTISNLTSHLLATGKRVLITSQTPRALKVLKDKIPVELQALCVSLLGADSKSFKDLESVVQVISNRRDSWNPDITTKKINDLATDLKTRKEKDALYKQQLRAIREQETYEHNFLEGRYKGTAQTIANKLNSEKYKYHWLMDRIEMTTPLPLTNSEALELVSLLHELDKDIQEQIQLSLPASDMLLEGSAFKNLVEKEMHLREQLKQFDQPIQEGLDLFPPISAGQRSNLKNHLLNLRQSFLSIEELNEEWVDKAKLDLLGGKFRPWEEFYRQVMMYVDSIKDLAHIHNLVEISGQGSVPLIQLNSDVTLLKQHLVSGNGFGVPLMRPKVVKDAWYIIKDVRIDGRKCDQLESITLLEETVKVDVTIKKAEQMIADQLNIQSNDKASTSRTMKIAQLLNILEPFTLLFTIKDLIEKIIETENEKGTVSIHKLSNDNITLLLSQLDFLAIKEELTGIEQSFMKLINTIENSIDANSQHPITPALIQAIKSRDITGYVSAGAVISNLDEYSHKLERCEIFMQKLKKAMPKVYSQLTHEFDFQEYLEKFKHFEEAVQWSKVDKWFHDFSKTNESMLKKDLEENNRFIKQMTAELGALKAWYSTLSTLTEGQRQHLLAWTTSMRKVGKGTGKNAPIHLRDAQYHMTYCRDAIPAWIMPLYRIFETFEIKPNLFDVVIIDEASQSGPEAVILQYIAKKLIVVGDDKQISPEYVGIKREEIQFLRKQYLYDFKLADLLDIENSFFDLANVLFGGRITLREHFRCMPEIIQFSNRISYTHTPLIPLREYPPNRLEPIKTRHIPNGHREGSGQKVYNRPEAEAVVDEIKACIENPLYIGKSMGVISLQNEGQAQLIEQMLLQEIGPEEMEKRNLICGDAYAFQGDERDIMFLSMVAAPGETNLRALATEKDKRRFNVAVSRAKDQLWLFHTPTVNDLRNKEDMRYQLISYCENPEREIHTTNREKCESDFERVVYDQITAKGYRVIPQFEVAGYRIDLVVEGEKGRIAVECDGDHWHGPDRYDYDMNRQRILERCGWRFWRVRGSEYYYNPEKALDSLWETLKQYQIEPSGRIDQNRPPKTMTISLTRKNEHQDVSGDKADFDLKSKETNQPITLATGEEHLIQSTVLTKLETPITEKKAVVGQNQLTIAEAGLKAYLESLGYEVIDQRDNHGAFWLVGDMEQNELISKLKEQNIHFSYAPNGSIYTNRRPGWYTNFQG</sequence>
<evidence type="ECO:0000259" key="2">
    <source>
        <dbReference type="Pfam" id="PF13087"/>
    </source>
</evidence>
<dbReference type="InterPro" id="IPR041679">
    <property type="entry name" value="DNA2/NAM7-like_C"/>
</dbReference>
<feature type="domain" description="DNA2/NAM7 helicase helicase" evidence="1">
    <location>
        <begin position="369"/>
        <end position="527"/>
    </location>
</feature>
<name>A0A6H1P6R8_PRIMG</name>
<evidence type="ECO:0000313" key="5">
    <source>
        <dbReference type="Proteomes" id="UP000501868"/>
    </source>
</evidence>
<dbReference type="PANTHER" id="PTHR10887:SF495">
    <property type="entry name" value="HELICASE SENATAXIN ISOFORM X1-RELATED"/>
    <property type="match status" value="1"/>
</dbReference>
<organism evidence="4 5">
    <name type="scientific">Priestia megaterium</name>
    <name type="common">Bacillus megaterium</name>
    <dbReference type="NCBI Taxonomy" id="1404"/>
    <lineage>
        <taxon>Bacteria</taxon>
        <taxon>Bacillati</taxon>
        <taxon>Bacillota</taxon>
        <taxon>Bacilli</taxon>
        <taxon>Bacillales</taxon>
        <taxon>Bacillaceae</taxon>
        <taxon>Priestia</taxon>
    </lineage>
</organism>
<dbReference type="CDD" id="cd18808">
    <property type="entry name" value="SF1_C_Upf1"/>
    <property type="match status" value="1"/>
</dbReference>
<accession>A0A6H1P6R8</accession>
<dbReference type="InterPro" id="IPR047187">
    <property type="entry name" value="SF1_C_Upf1"/>
</dbReference>
<dbReference type="InterPro" id="IPR027417">
    <property type="entry name" value="P-loop_NTPase"/>
</dbReference>
<dbReference type="SUPFAM" id="SSF52980">
    <property type="entry name" value="Restriction endonuclease-like"/>
    <property type="match status" value="1"/>
</dbReference>
<dbReference type="InterPro" id="IPR041677">
    <property type="entry name" value="DNA2/NAM7_AAA_11"/>
</dbReference>
<feature type="domain" description="DNA2/NAM7 helicase-like C-terminal" evidence="2">
    <location>
        <begin position="1145"/>
        <end position="1316"/>
    </location>
</feature>